<dbReference type="GO" id="GO:0036088">
    <property type="term" value="P:D-serine catabolic process"/>
    <property type="evidence" value="ECO:0007669"/>
    <property type="project" value="TreeGrafter"/>
</dbReference>
<evidence type="ECO:0000313" key="2">
    <source>
        <dbReference type="Proteomes" id="UP000031488"/>
    </source>
</evidence>
<dbReference type="PANTHER" id="PTHR28004">
    <property type="entry name" value="ZGC:162816-RELATED"/>
    <property type="match status" value="1"/>
</dbReference>
<dbReference type="GO" id="GO:0008721">
    <property type="term" value="F:D-serine ammonia-lyase activity"/>
    <property type="evidence" value="ECO:0007669"/>
    <property type="project" value="TreeGrafter"/>
</dbReference>
<evidence type="ECO:0000313" key="1">
    <source>
        <dbReference type="EMBL" id="KHS51133.1"/>
    </source>
</evidence>
<keyword evidence="2" id="KW-1185">Reference proteome</keyword>
<dbReference type="Gene3D" id="3.20.20.10">
    <property type="entry name" value="Alanine racemase"/>
    <property type="match status" value="1"/>
</dbReference>
<gene>
    <name evidence="1" type="ORF">AE0388_3205</name>
</gene>
<dbReference type="AlphaFoldDB" id="A0A0B9A6V2"/>
<sequence length="430" mass="45422">MVSSGLRGALKGTCAPTAVLDLDAFDANLDALAERARGLPIRLATKSLRVPAAIDRALAHPAYSGVLAYSVPEALFLHARGIRDIVIGYPSLDRPALARMIAEADALSNITVMIDSVDHLDIIDDVRRSLAEAGPGSAPEMTVPDGTVPDVTAPGEDATNLAEAGAASVRVCVDVDSSFRPVESWLGDRVHIGARRSPIRDARSAVALARQVAARPGFHLVGMMFYEGQIAGTADAGRTVRQAIVRAMQKASIAELAERRAAVIAAVREIADLEFVNGGGTGSFESSSVEGTLTELAAGSGLFSPGLFDGYTHFRHRPAAYFVSPVVRRPGPGWVTVFKGGFIASGVPGPDRLPTIAWPLGLEYSGLEGPGEVQTPLTGPGTEKVQIGDLVWFRHAKAGELAEHFNEFQIVSEGRISDAWTTYRGEGLVL</sequence>
<dbReference type="CDD" id="cd06813">
    <property type="entry name" value="PLPDE_III_DSD_D-TA_like_2"/>
    <property type="match status" value="1"/>
</dbReference>
<reference evidence="1 2" key="1">
    <citation type="submission" date="2014-11" db="EMBL/GenBank/DDBJ databases">
        <title>Draft Genome Sequence of Brevibacterium linens AE038-8.</title>
        <authorList>
            <person name="Maizel D."/>
            <person name="Utturkar S.M."/>
            <person name="Brown S.D."/>
            <person name="Ferrero M."/>
            <person name="Rosen B.P."/>
        </authorList>
    </citation>
    <scope>NUCLEOTIDE SEQUENCE [LARGE SCALE GENOMIC DNA]</scope>
    <source>
        <strain evidence="1 2">AE038-8</strain>
    </source>
</reference>
<dbReference type="RefSeq" id="WP_039211915.1">
    <property type="nucleotide sequence ID" value="NZ_JTJZ01000022.1"/>
</dbReference>
<evidence type="ECO:0008006" key="3">
    <source>
        <dbReference type="Google" id="ProtNLM"/>
    </source>
</evidence>
<dbReference type="SUPFAM" id="SSF51419">
    <property type="entry name" value="PLP-binding barrel"/>
    <property type="match status" value="1"/>
</dbReference>
<comment type="caution">
    <text evidence="1">The sequence shown here is derived from an EMBL/GenBank/DDBJ whole genome shotgun (WGS) entry which is preliminary data.</text>
</comment>
<dbReference type="InterPro" id="IPR051466">
    <property type="entry name" value="D-amino_acid_metab_enzyme"/>
</dbReference>
<dbReference type="Proteomes" id="UP000031488">
    <property type="component" value="Unassembled WGS sequence"/>
</dbReference>
<organism evidence="1 2">
    <name type="scientific">Brevibacterium linens</name>
    <dbReference type="NCBI Taxonomy" id="1703"/>
    <lineage>
        <taxon>Bacteria</taxon>
        <taxon>Bacillati</taxon>
        <taxon>Actinomycetota</taxon>
        <taxon>Actinomycetes</taxon>
        <taxon>Micrococcales</taxon>
        <taxon>Brevibacteriaceae</taxon>
        <taxon>Brevibacterium</taxon>
    </lineage>
</organism>
<dbReference type="InterPro" id="IPR029066">
    <property type="entry name" value="PLP-binding_barrel"/>
</dbReference>
<accession>A0A0B9A6V2</accession>
<dbReference type="PANTHER" id="PTHR28004:SF2">
    <property type="entry name" value="D-SERINE DEHYDRATASE"/>
    <property type="match status" value="1"/>
</dbReference>
<proteinExistence type="predicted"/>
<dbReference type="EMBL" id="JTJZ01000022">
    <property type="protein sequence ID" value="KHS51133.1"/>
    <property type="molecule type" value="Genomic_DNA"/>
</dbReference>
<name>A0A0B9A6V2_BRELN</name>
<dbReference type="PATRIC" id="fig|1703.6.peg.3162"/>
<dbReference type="OrthoDB" id="2445260at2"/>
<protein>
    <recommendedName>
        <fullName evidence="3">Alanine racemase</fullName>
    </recommendedName>
</protein>